<keyword evidence="3" id="KW-1185">Reference proteome</keyword>
<dbReference type="EMBL" id="BMIB01000004">
    <property type="protein sequence ID" value="GGH76231.1"/>
    <property type="molecule type" value="Genomic_DNA"/>
</dbReference>
<protein>
    <submittedName>
        <fullName evidence="2">FAD-binding monooxygenase</fullName>
    </submittedName>
</protein>
<dbReference type="PRINTS" id="PR00420">
    <property type="entry name" value="RNGMNOXGNASE"/>
</dbReference>
<dbReference type="InterPro" id="IPR036188">
    <property type="entry name" value="FAD/NAD-bd_sf"/>
</dbReference>
<dbReference type="Pfam" id="PF01494">
    <property type="entry name" value="FAD_binding_3"/>
    <property type="match status" value="1"/>
</dbReference>
<gene>
    <name evidence="2" type="ORF">GCM10011379_40760</name>
</gene>
<dbReference type="PANTHER" id="PTHR46865">
    <property type="entry name" value="OXIDOREDUCTASE-RELATED"/>
    <property type="match status" value="1"/>
</dbReference>
<dbReference type="SUPFAM" id="SSF51905">
    <property type="entry name" value="FAD/NAD(P)-binding domain"/>
    <property type="match status" value="1"/>
</dbReference>
<keyword evidence="2" id="KW-0560">Oxidoreductase</keyword>
<feature type="domain" description="FAD-binding" evidence="1">
    <location>
        <begin position="7"/>
        <end position="317"/>
    </location>
</feature>
<dbReference type="InterPro" id="IPR051704">
    <property type="entry name" value="FAD_aromatic-hydroxylase"/>
</dbReference>
<sequence length="399" mass="44880">MKKAKKILVSGGSIAGLTLAYWLNRYGFEVTVIEKSDGLRLGGQNIDVKGPAWAIIQKMELGQEIESATTTEVGIRFVNTKNAVVAEFPKDNAISMTQEIEILRGDMVNILYHKIKDSITVYFGDQINSIHELEDSVEVTYNKRGKETFDLVLIAEGIGSTTRQQVFGREIKFDYLGLYSAYLTIEKAPTDSRWARWCNAIGAIVFLVRPDNHGTTRLCIFFRSPELGYEKLPIAEQKKLLIQKIQDVGWEAPRFVKELEQTTDLYFERVSQVKAPHWHKGRIAMVGDAAYCPTPITGKGTDLAVTGAYILAGELGQHKDYNHAFGAYENIMRPYVNKTQKRPPGVPRLVYPESRFGVAVINAIFSLAGSRFAKFITNLFSKKKAQPKEEIQLPEYQDA</sequence>
<dbReference type="PANTHER" id="PTHR46865:SF2">
    <property type="entry name" value="MONOOXYGENASE"/>
    <property type="match status" value="1"/>
</dbReference>
<dbReference type="Gene3D" id="3.30.9.10">
    <property type="entry name" value="D-Amino Acid Oxidase, subunit A, domain 2"/>
    <property type="match status" value="1"/>
</dbReference>
<evidence type="ECO:0000259" key="1">
    <source>
        <dbReference type="Pfam" id="PF01494"/>
    </source>
</evidence>
<dbReference type="RefSeq" id="WP_188955800.1">
    <property type="nucleotide sequence ID" value="NZ_BMIB01000004.1"/>
</dbReference>
<evidence type="ECO:0000313" key="2">
    <source>
        <dbReference type="EMBL" id="GGH76231.1"/>
    </source>
</evidence>
<dbReference type="Proteomes" id="UP000627292">
    <property type="component" value="Unassembled WGS sequence"/>
</dbReference>
<dbReference type="GO" id="GO:0071949">
    <property type="term" value="F:FAD binding"/>
    <property type="evidence" value="ECO:0007669"/>
    <property type="project" value="InterPro"/>
</dbReference>
<dbReference type="AlphaFoldDB" id="A0A917J0W1"/>
<dbReference type="Gene3D" id="3.50.50.60">
    <property type="entry name" value="FAD/NAD(P)-binding domain"/>
    <property type="match status" value="1"/>
</dbReference>
<dbReference type="InterPro" id="IPR002938">
    <property type="entry name" value="FAD-bd"/>
</dbReference>
<keyword evidence="2" id="KW-0503">Monooxygenase</keyword>
<proteinExistence type="predicted"/>
<reference evidence="2" key="1">
    <citation type="journal article" date="2014" name="Int. J. Syst. Evol. Microbiol.">
        <title>Complete genome sequence of Corynebacterium casei LMG S-19264T (=DSM 44701T), isolated from a smear-ripened cheese.</title>
        <authorList>
            <consortium name="US DOE Joint Genome Institute (JGI-PGF)"/>
            <person name="Walter F."/>
            <person name="Albersmeier A."/>
            <person name="Kalinowski J."/>
            <person name="Ruckert C."/>
        </authorList>
    </citation>
    <scope>NUCLEOTIDE SEQUENCE</scope>
    <source>
        <strain evidence="2">CGMCC 1.15290</strain>
    </source>
</reference>
<organism evidence="2 3">
    <name type="scientific">Filimonas zeae</name>
    <dbReference type="NCBI Taxonomy" id="1737353"/>
    <lineage>
        <taxon>Bacteria</taxon>
        <taxon>Pseudomonadati</taxon>
        <taxon>Bacteroidota</taxon>
        <taxon>Chitinophagia</taxon>
        <taxon>Chitinophagales</taxon>
        <taxon>Chitinophagaceae</taxon>
        <taxon>Filimonas</taxon>
    </lineage>
</organism>
<reference evidence="2" key="2">
    <citation type="submission" date="2020-09" db="EMBL/GenBank/DDBJ databases">
        <authorList>
            <person name="Sun Q."/>
            <person name="Zhou Y."/>
        </authorList>
    </citation>
    <scope>NUCLEOTIDE SEQUENCE</scope>
    <source>
        <strain evidence="2">CGMCC 1.15290</strain>
    </source>
</reference>
<accession>A0A917J0W1</accession>
<name>A0A917J0W1_9BACT</name>
<comment type="caution">
    <text evidence="2">The sequence shown here is derived from an EMBL/GenBank/DDBJ whole genome shotgun (WGS) entry which is preliminary data.</text>
</comment>
<dbReference type="GO" id="GO:0004497">
    <property type="term" value="F:monooxygenase activity"/>
    <property type="evidence" value="ECO:0007669"/>
    <property type="project" value="UniProtKB-KW"/>
</dbReference>
<evidence type="ECO:0000313" key="3">
    <source>
        <dbReference type="Proteomes" id="UP000627292"/>
    </source>
</evidence>